<dbReference type="PROSITE" id="PS50293">
    <property type="entry name" value="TPR_REGION"/>
    <property type="match status" value="1"/>
</dbReference>
<evidence type="ECO:0000256" key="5">
    <source>
        <dbReference type="ARBA" id="ARBA00022679"/>
    </source>
</evidence>
<keyword evidence="14" id="KW-1185">Reference proteome</keyword>
<evidence type="ECO:0000259" key="10">
    <source>
        <dbReference type="Pfam" id="PF10119"/>
    </source>
</evidence>
<evidence type="ECO:0000256" key="9">
    <source>
        <dbReference type="SAM" id="MobiDB-lite"/>
    </source>
</evidence>
<keyword evidence="4" id="KW-0328">Glycosyltransferase</keyword>
<gene>
    <name evidence="13" type="ORF">CAL28_12650</name>
</gene>
<feature type="domain" description="O-GlcNAc transferase C-terminal" evidence="12">
    <location>
        <begin position="771"/>
        <end position="968"/>
    </location>
</feature>
<evidence type="ECO:0000259" key="12">
    <source>
        <dbReference type="Pfam" id="PF13844"/>
    </source>
</evidence>
<comment type="similarity">
    <text evidence="2">Belongs to the glycosyltransferase 41 family. O-GlcNAc transferase subfamily.</text>
</comment>
<dbReference type="RefSeq" id="WP_094841699.1">
    <property type="nucleotide sequence ID" value="NZ_NEVS01000004.1"/>
</dbReference>
<dbReference type="Pfam" id="PF00515">
    <property type="entry name" value="TPR_1"/>
    <property type="match status" value="1"/>
</dbReference>
<dbReference type="CDD" id="cd02440">
    <property type="entry name" value="AdoMet_MTases"/>
    <property type="match status" value="1"/>
</dbReference>
<evidence type="ECO:0000256" key="6">
    <source>
        <dbReference type="ARBA" id="ARBA00022737"/>
    </source>
</evidence>
<evidence type="ECO:0000259" key="11">
    <source>
        <dbReference type="Pfam" id="PF13649"/>
    </source>
</evidence>
<keyword evidence="6" id="KW-0677">Repeat</keyword>
<evidence type="ECO:0000256" key="1">
    <source>
        <dbReference type="ARBA" id="ARBA00004922"/>
    </source>
</evidence>
<name>A0A261UFU2_9BORD</name>
<dbReference type="InterPro" id="IPR011990">
    <property type="entry name" value="TPR-like_helical_dom_sf"/>
</dbReference>
<evidence type="ECO:0000313" key="14">
    <source>
        <dbReference type="Proteomes" id="UP000215767"/>
    </source>
</evidence>
<protein>
    <recommendedName>
        <fullName evidence="3">protein O-GlcNAc transferase</fullName>
        <ecNumber evidence="3">2.4.1.255</ecNumber>
    </recommendedName>
</protein>
<dbReference type="InterPro" id="IPR018773">
    <property type="entry name" value="MeTrfase_reg_dom_prd"/>
</dbReference>
<dbReference type="Gene3D" id="1.25.40.10">
    <property type="entry name" value="Tetratricopeptide repeat domain"/>
    <property type="match status" value="1"/>
</dbReference>
<dbReference type="InterPro" id="IPR051939">
    <property type="entry name" value="Glycosyltr_41/O-GlcNAc_trsf"/>
</dbReference>
<dbReference type="InterPro" id="IPR019734">
    <property type="entry name" value="TPR_rpt"/>
</dbReference>
<dbReference type="Pfam" id="PF13649">
    <property type="entry name" value="Methyltransf_25"/>
    <property type="match status" value="1"/>
</dbReference>
<dbReference type="InterPro" id="IPR041698">
    <property type="entry name" value="Methyltransf_25"/>
</dbReference>
<dbReference type="Gene3D" id="3.40.50.11380">
    <property type="match status" value="1"/>
</dbReference>
<evidence type="ECO:0000256" key="3">
    <source>
        <dbReference type="ARBA" id="ARBA00011970"/>
    </source>
</evidence>
<evidence type="ECO:0000256" key="8">
    <source>
        <dbReference type="PROSITE-ProRule" id="PRU00339"/>
    </source>
</evidence>
<feature type="domain" description="Methyltransferase regulatory" evidence="10">
    <location>
        <begin position="226"/>
        <end position="307"/>
    </location>
</feature>
<dbReference type="SUPFAM" id="SSF48452">
    <property type="entry name" value="TPR-like"/>
    <property type="match status" value="1"/>
</dbReference>
<dbReference type="PROSITE" id="PS50005">
    <property type="entry name" value="TPR"/>
    <property type="match status" value="1"/>
</dbReference>
<feature type="domain" description="O-GlcNAc transferase C-terminal" evidence="12">
    <location>
        <begin position="986"/>
        <end position="1148"/>
    </location>
</feature>
<evidence type="ECO:0000313" key="13">
    <source>
        <dbReference type="EMBL" id="OZI60282.1"/>
    </source>
</evidence>
<dbReference type="Gene3D" id="3.40.50.150">
    <property type="entry name" value="Vaccinia Virus protein VP39"/>
    <property type="match status" value="1"/>
</dbReference>
<dbReference type="Pfam" id="PF10119">
    <property type="entry name" value="MethyTransf_Reg"/>
    <property type="match status" value="1"/>
</dbReference>
<evidence type="ECO:0000256" key="4">
    <source>
        <dbReference type="ARBA" id="ARBA00022676"/>
    </source>
</evidence>
<dbReference type="EC" id="2.4.1.255" evidence="3"/>
<comment type="caution">
    <text evidence="13">The sequence shown here is derived from an EMBL/GenBank/DDBJ whole genome shotgun (WGS) entry which is preliminary data.</text>
</comment>
<accession>A0A261UFU2</accession>
<dbReference type="InterPro" id="IPR029063">
    <property type="entry name" value="SAM-dependent_MTases_sf"/>
</dbReference>
<organism evidence="13 14">
    <name type="scientific">Bordetella genomosp. 11</name>
    <dbReference type="NCBI Taxonomy" id="1416808"/>
    <lineage>
        <taxon>Bacteria</taxon>
        <taxon>Pseudomonadati</taxon>
        <taxon>Pseudomonadota</taxon>
        <taxon>Betaproteobacteria</taxon>
        <taxon>Burkholderiales</taxon>
        <taxon>Alcaligenaceae</taxon>
        <taxon>Bordetella</taxon>
    </lineage>
</organism>
<reference evidence="14" key="1">
    <citation type="submission" date="2017-05" db="EMBL/GenBank/DDBJ databases">
        <title>Complete and WGS of Bordetella genogroups.</title>
        <authorList>
            <person name="Spilker T."/>
            <person name="Lipuma J."/>
        </authorList>
    </citation>
    <scope>NUCLEOTIDE SEQUENCE [LARGE SCALE GENOMIC DNA]</scope>
    <source>
        <strain evidence="14">AU8856</strain>
    </source>
</reference>
<dbReference type="Proteomes" id="UP000215767">
    <property type="component" value="Unassembled WGS sequence"/>
</dbReference>
<dbReference type="PANTHER" id="PTHR44835:SF1">
    <property type="entry name" value="PROTEIN O-GLCNAC TRANSFERASE"/>
    <property type="match status" value="1"/>
</dbReference>
<evidence type="ECO:0000256" key="7">
    <source>
        <dbReference type="ARBA" id="ARBA00022803"/>
    </source>
</evidence>
<dbReference type="SUPFAM" id="SSF53335">
    <property type="entry name" value="S-adenosyl-L-methionine-dependent methyltransferases"/>
    <property type="match status" value="1"/>
</dbReference>
<feature type="domain" description="Methyltransferase" evidence="11">
    <location>
        <begin position="54"/>
        <end position="151"/>
    </location>
</feature>
<dbReference type="Gene3D" id="3.40.50.2000">
    <property type="entry name" value="Glycogen Phosphorylase B"/>
    <property type="match status" value="1"/>
</dbReference>
<evidence type="ECO:0000256" key="2">
    <source>
        <dbReference type="ARBA" id="ARBA00005386"/>
    </source>
</evidence>
<dbReference type="Pfam" id="PF13844">
    <property type="entry name" value="Glyco_transf_41"/>
    <property type="match status" value="2"/>
</dbReference>
<dbReference type="GO" id="GO:0097363">
    <property type="term" value="F:protein O-acetylglucosaminyltransferase activity"/>
    <property type="evidence" value="ECO:0007669"/>
    <property type="project" value="UniProtKB-EC"/>
</dbReference>
<dbReference type="OrthoDB" id="101857at2"/>
<keyword evidence="7 8" id="KW-0802">TPR repeat</keyword>
<dbReference type="EMBL" id="NEVS01000004">
    <property type="protein sequence ID" value="OZI60282.1"/>
    <property type="molecule type" value="Genomic_DNA"/>
</dbReference>
<dbReference type="SMART" id="SM00028">
    <property type="entry name" value="TPR"/>
    <property type="match status" value="3"/>
</dbReference>
<dbReference type="UniPathway" id="UPA00378"/>
<feature type="repeat" description="TPR" evidence="8">
    <location>
        <begin position="736"/>
        <end position="769"/>
    </location>
</feature>
<comment type="pathway">
    <text evidence="1">Protein modification; protein glycosylation.</text>
</comment>
<feature type="region of interest" description="Disordered" evidence="9">
    <location>
        <begin position="1"/>
        <end position="23"/>
    </location>
</feature>
<dbReference type="InterPro" id="IPR029489">
    <property type="entry name" value="OGT/SEC/SPY_C"/>
</dbReference>
<sequence length="1192" mass="131082">MLDDSPSSEQDADASDGAAAGYRPPVSYATTPLQLHAAARLYGVQPTDLAQARVLHLGCGSGESLLPFALTHPDARVVGIDMDEGRIQAGRAQAAMLGAANVDLRAMAWETVGAGLGEFDYIIAQDIHTRVPAQSLQMLLALCRASLSPTGVAMIGYRTYPGWKSAEILREAMQMHIQGSQSDAELIGKARGVLSLMEEGLAAENPYGGMLRGLVQRVRAGTDDELVRDYLLGGVSACYFAEFAALVQEAGLGYVGDTQPHVETPQTYGNHVALTHSLVALGKPKAVRQQYLDFAVGRSTRFSLVAHDGMAALAQPGPEVERLRQCRLAASFARLPRNGQHPKDAKAFRACSGTRVEIVITDPLLTLVMETLGHAWPATLGFEELVAWTRRPLGLNTDDTRHEQAVWRAVEYLFQKGVLRYIDGAGPCDDVPVAEGLRLVASLAQQVAQPGFPATESLWTFNLWGEYIEFPLQNADAFLLGHMVKGRELAKLASLLTQAVRDGAVPSVGNLDDMDDAAVELQSVTLVSTLFDRLKRYGLLYGAPAAWRHHLATSVRAARGRGNYWQDYLDALVVVAHMEKAGMPPGRRVSKEKDRSAAVAHKDAIEFNRLFVAGRWSEAEELGRKCIERFPDDQPLWLKYGDTLRYVGKAKEAYDALLHAVALDPLDPSAHAAMGLAAQTQRLSHLAEKCYGVALSLQPDNYASHVNLTNLFKDRGMFPEAESHALRGVAARPDAFASHTNLGNIYFEHGKHAEALASHRKALELAPNHMPNHSNLLFVLAHSDQISPADLIAEHRRFGEIAEKRVTTRIPPHANDRDPQRTLRVGFVSADLRNHAVSSFIEPIWEAWDASGMEIWVYSNSPHEDGVTQRLRGYARSWRSAVGVTDRELAAMIREDAIDVLFDLSGHTADNRLPAFAYKPAPVQITWMGYPATSGMTSIDYFLSDQHMTQPGKMDDMFTEKLAFLPASGVFKPYADAPAVNALPALTNDHFTFGSFNRPSKVGDVTLSLWARVLNAVPNARMLLGGVPSDDAKIQLTEKLEGLGVDRERLIFRPRANMVDYLRFHHEVDLILDSFPYTGGTTSNHALWMGLPIVTMRGKTWISAQTAGTIGQCGLPAEWVTDTPEDFVAKAVDWTQRLDELARWRSTMRDHIASHAGRDYRTVAGYVQDAVRQMWRRWCNGEAPASFTVEPR</sequence>
<dbReference type="AlphaFoldDB" id="A0A261UFU2"/>
<keyword evidence="5" id="KW-0808">Transferase</keyword>
<dbReference type="PANTHER" id="PTHR44835">
    <property type="entry name" value="UDP-N-ACETYLGLUCOSAMINE--PEPTIDE N-ACETYLGLUCOSAMINYLTRANSFERASE SPINDLY-RELATED"/>
    <property type="match status" value="1"/>
</dbReference>
<proteinExistence type="inferred from homology"/>